<dbReference type="STRING" id="1244869.H261_13748"/>
<name>M3AA21_9PROT</name>
<feature type="domain" description="CheW-like" evidence="1">
    <location>
        <begin position="52"/>
        <end position="189"/>
    </location>
</feature>
<dbReference type="PANTHER" id="PTHR22617:SF43">
    <property type="entry name" value="PROTEIN PILI"/>
    <property type="match status" value="1"/>
</dbReference>
<dbReference type="PANTHER" id="PTHR22617">
    <property type="entry name" value="CHEMOTAXIS SENSOR HISTIDINE KINASE-RELATED"/>
    <property type="match status" value="1"/>
</dbReference>
<dbReference type="SMART" id="SM00260">
    <property type="entry name" value="CheW"/>
    <property type="match status" value="1"/>
</dbReference>
<evidence type="ECO:0000313" key="3">
    <source>
        <dbReference type="Proteomes" id="UP000011744"/>
    </source>
</evidence>
<dbReference type="EMBL" id="AONQ01000036">
    <property type="protein sequence ID" value="EME69359.1"/>
    <property type="molecule type" value="Genomic_DNA"/>
</dbReference>
<evidence type="ECO:0000313" key="2">
    <source>
        <dbReference type="EMBL" id="EME69359.1"/>
    </source>
</evidence>
<dbReference type="InterPro" id="IPR039315">
    <property type="entry name" value="CheW"/>
</dbReference>
<dbReference type="Gene3D" id="2.40.50.180">
    <property type="entry name" value="CheA-289, Domain 4"/>
    <property type="match status" value="1"/>
</dbReference>
<accession>M3AA21</accession>
<keyword evidence="3" id="KW-1185">Reference proteome</keyword>
<dbReference type="GO" id="GO:0005829">
    <property type="term" value="C:cytosol"/>
    <property type="evidence" value="ECO:0007669"/>
    <property type="project" value="TreeGrafter"/>
</dbReference>
<dbReference type="OrthoDB" id="3291462at2"/>
<dbReference type="Proteomes" id="UP000011744">
    <property type="component" value="Unassembled WGS sequence"/>
</dbReference>
<proteinExistence type="predicted"/>
<comment type="caution">
    <text evidence="2">The sequence shown here is derived from an EMBL/GenBank/DDBJ whole genome shotgun (WGS) entry which is preliminary data.</text>
</comment>
<dbReference type="eggNOG" id="COG0835">
    <property type="taxonomic scope" value="Bacteria"/>
</dbReference>
<dbReference type="GO" id="GO:0007165">
    <property type="term" value="P:signal transduction"/>
    <property type="evidence" value="ECO:0007669"/>
    <property type="project" value="InterPro"/>
</dbReference>
<sequence length="200" mass="21587">MSRQAATILDRLHALGEQPAGWSEAEFAEELLKVRARRLAAPRGLADRVAAGFDVLGARIANERYALSLDSLSEVMVLARWTPVPGQPQYLLGVTNLRGEIRPVLDLHSLLGLTPPAPEARTWVIFLKAGGAEVGVRVDALDRVVRLDPAGLTRPHEAGNGLPQRFISGIAPDALILLDTAQLLALDALKDTRVEDPDES</sequence>
<gene>
    <name evidence="2" type="ORF">H261_13748</name>
</gene>
<dbReference type="InterPro" id="IPR036061">
    <property type="entry name" value="CheW-like_dom_sf"/>
</dbReference>
<dbReference type="RefSeq" id="WP_008618511.1">
    <property type="nucleotide sequence ID" value="NZ_AONQ01000036.1"/>
</dbReference>
<dbReference type="GO" id="GO:0006935">
    <property type="term" value="P:chemotaxis"/>
    <property type="evidence" value="ECO:0007669"/>
    <property type="project" value="InterPro"/>
</dbReference>
<dbReference type="PATRIC" id="fig|1244869.3.peg.2771"/>
<dbReference type="AlphaFoldDB" id="M3AA21"/>
<evidence type="ECO:0000259" key="1">
    <source>
        <dbReference type="PROSITE" id="PS50851"/>
    </source>
</evidence>
<dbReference type="SUPFAM" id="SSF50341">
    <property type="entry name" value="CheW-like"/>
    <property type="match status" value="1"/>
</dbReference>
<organism evidence="2 3">
    <name type="scientific">Paramagnetospirillum caucaseum</name>
    <dbReference type="NCBI Taxonomy" id="1244869"/>
    <lineage>
        <taxon>Bacteria</taxon>
        <taxon>Pseudomonadati</taxon>
        <taxon>Pseudomonadota</taxon>
        <taxon>Alphaproteobacteria</taxon>
        <taxon>Rhodospirillales</taxon>
        <taxon>Magnetospirillaceae</taxon>
        <taxon>Paramagnetospirillum</taxon>
    </lineage>
</organism>
<dbReference type="Pfam" id="PF01584">
    <property type="entry name" value="CheW"/>
    <property type="match status" value="1"/>
</dbReference>
<dbReference type="PROSITE" id="PS50851">
    <property type="entry name" value="CHEW"/>
    <property type="match status" value="1"/>
</dbReference>
<dbReference type="InterPro" id="IPR002545">
    <property type="entry name" value="CheW-lke_dom"/>
</dbReference>
<reference evidence="2 3" key="1">
    <citation type="journal article" date="2014" name="Genome Announc.">
        <title>Draft Genome Sequence of Magnetospirillum sp. Strain SO-1, a Freshwater Magnetotactic Bacterium Isolated from the Ol'khovka River, Russia.</title>
        <authorList>
            <person name="Grouzdev D.S."/>
            <person name="Dziuba M.V."/>
            <person name="Sukhacheva M.S."/>
            <person name="Mardanov A.V."/>
            <person name="Beletskiy A.V."/>
            <person name="Kuznetsov B.B."/>
            <person name="Skryabin K.G."/>
        </authorList>
    </citation>
    <scope>NUCLEOTIDE SEQUENCE [LARGE SCALE GENOMIC DNA]</scope>
    <source>
        <strain evidence="2 3">SO-1</strain>
    </source>
</reference>
<protein>
    <submittedName>
        <fullName evidence="2">Chemotaxis signal transduction protein</fullName>
    </submittedName>
</protein>
<dbReference type="Gene3D" id="2.30.30.40">
    <property type="entry name" value="SH3 Domains"/>
    <property type="match status" value="1"/>
</dbReference>